<dbReference type="Proteomes" id="UP000006671">
    <property type="component" value="Unassembled WGS sequence"/>
</dbReference>
<feature type="region of interest" description="Disordered" evidence="1">
    <location>
        <begin position="1"/>
        <end position="52"/>
    </location>
</feature>
<dbReference type="PROSITE" id="PS00463">
    <property type="entry name" value="ZN2_CY6_FUNGAL_1"/>
    <property type="match status" value="1"/>
</dbReference>
<dbReference type="EMBL" id="GG738925">
    <property type="protein sequence ID" value="EFC36774.1"/>
    <property type="molecule type" value="Genomic_DNA"/>
</dbReference>
<dbReference type="InterPro" id="IPR036864">
    <property type="entry name" value="Zn2-C6_fun-type_DNA-bd_sf"/>
</dbReference>
<dbReference type="GO" id="GO:0008270">
    <property type="term" value="F:zinc ion binding"/>
    <property type="evidence" value="ECO:0007669"/>
    <property type="project" value="InterPro"/>
</dbReference>
<dbReference type="OrthoDB" id="5575144at2759"/>
<feature type="region of interest" description="Disordered" evidence="1">
    <location>
        <begin position="335"/>
        <end position="454"/>
    </location>
</feature>
<dbReference type="Gene3D" id="4.10.240.10">
    <property type="entry name" value="Zn(2)-C6 fungal-type DNA-binding domain"/>
    <property type="match status" value="1"/>
</dbReference>
<feature type="region of interest" description="Disordered" evidence="1">
    <location>
        <begin position="757"/>
        <end position="811"/>
    </location>
</feature>
<evidence type="ECO:0000313" key="3">
    <source>
        <dbReference type="EMBL" id="EFC36774.1"/>
    </source>
</evidence>
<dbReference type="GeneID" id="8862958"/>
<dbReference type="SUPFAM" id="SSF57701">
    <property type="entry name" value="Zn2/Cys6 DNA-binding domain"/>
    <property type="match status" value="1"/>
</dbReference>
<feature type="compositionally biased region" description="Polar residues" evidence="1">
    <location>
        <begin position="794"/>
        <end position="811"/>
    </location>
</feature>
<dbReference type="InterPro" id="IPR001138">
    <property type="entry name" value="Zn2Cys6_DnaBD"/>
</dbReference>
<proteinExistence type="predicted"/>
<sequence length="811" mass="88807">MTEPTVSNTPLDSNRFGMSSTTTSQPPPLALQSNNSNIMNNSNSNNNNNYSQHVSNNFIQLSEQQQTNSGNQNIGILDILSGGGGNQQLKGSSIPFSSSNNNNQTVPISSSNSIRNLNPSARKSLPSTSTLSPYHIQSSNLNDSSFSPRFARQFSQPPLSFVNEQDASNMMMGNNEELSGGEEELEMTPQQAKTNDQQNGQPTSSNGSGNSRRMNYACTECRKAHKACTGERPCDRCKKLGMEDKCKSTIRKKRILTKRYWVHFMSNDGSNNTNSMMDDSSAGDQSPASIHQQAFFPNVGAGGPQMGNARNASMNFKRHSSANLPSFSSIKRLNQGLSGGSSNSMSSFQGSEIMSTSDASMLNPNEYNNMYSGDRSPRQVPHSYNYHPYKSPRGQHPEQVMDQSSPNQTLQNNNGMNPNSGFSPRNSFNRAASSSQIPTPLQQQQQNGSYGFSGNVASLDAYRLDGKIPTGNSNTNSVESSPRESGVLNHLNMSTFNNSIGSQLDPQTVNRHYNRGSMRIQPLFNQHTKSLSDTNLLPSPSMLLDHQRQQSMFNFPSHQQTNNTNGNINNNSMAMDEFSNGNNQNSHQHHNLHIPPIMLEKNPNIPQFTIQPSPNHSNNSNSNTPRSGIFFENSPRSGNNMGSGEYYYSPRSEVDYSSDMSSLTNSPRFGTGGGADSNSSTPRSLIGSMNTMSINDSSPLAQQLSAQQQYPPGYRGSLHYDSPSLMVPGNRKSVAGYLNQAGNRFSLGSAYHGSAYVQQQQQQQSNGLSLPNSTSPSTSTTTYTNHPGNRYSLGPNQDLYQYSTRSNNFRK</sequence>
<dbReference type="SMART" id="SM00066">
    <property type="entry name" value="GAL4"/>
    <property type="match status" value="1"/>
</dbReference>
<dbReference type="GO" id="GO:0000981">
    <property type="term" value="F:DNA-binding transcription factor activity, RNA polymerase II-specific"/>
    <property type="evidence" value="ECO:0007669"/>
    <property type="project" value="InterPro"/>
</dbReference>
<dbReference type="Pfam" id="PF00172">
    <property type="entry name" value="Zn_clus"/>
    <property type="match status" value="1"/>
</dbReference>
<reference evidence="3 4" key="1">
    <citation type="journal article" date="2010" name="Cell">
        <title>The genome of Naegleria gruberi illuminates early eukaryotic versatility.</title>
        <authorList>
            <person name="Fritz-Laylin L.K."/>
            <person name="Prochnik S.E."/>
            <person name="Ginger M.L."/>
            <person name="Dacks J.B."/>
            <person name="Carpenter M.L."/>
            <person name="Field M.C."/>
            <person name="Kuo A."/>
            <person name="Paredez A."/>
            <person name="Chapman J."/>
            <person name="Pham J."/>
            <person name="Shu S."/>
            <person name="Neupane R."/>
            <person name="Cipriano M."/>
            <person name="Mancuso J."/>
            <person name="Tu H."/>
            <person name="Salamov A."/>
            <person name="Lindquist E."/>
            <person name="Shapiro H."/>
            <person name="Lucas S."/>
            <person name="Grigoriev I.V."/>
            <person name="Cande W.Z."/>
            <person name="Fulton C."/>
            <person name="Rokhsar D.S."/>
            <person name="Dawson S.C."/>
        </authorList>
    </citation>
    <scope>NUCLEOTIDE SEQUENCE [LARGE SCALE GENOMIC DNA]</scope>
    <source>
        <strain evidence="3 4">NEG-M</strain>
    </source>
</reference>
<feature type="compositionally biased region" description="Low complexity" evidence="1">
    <location>
        <begin position="33"/>
        <end position="52"/>
    </location>
</feature>
<feature type="region of interest" description="Disordered" evidence="1">
    <location>
        <begin position="603"/>
        <end position="717"/>
    </location>
</feature>
<dbReference type="OMA" id="MEDKCKS"/>
<evidence type="ECO:0000256" key="1">
    <source>
        <dbReference type="SAM" id="MobiDB-lite"/>
    </source>
</evidence>
<feature type="compositionally biased region" description="Polar residues" evidence="1">
    <location>
        <begin position="188"/>
        <end position="203"/>
    </location>
</feature>
<feature type="region of interest" description="Disordered" evidence="1">
    <location>
        <begin position="171"/>
        <end position="212"/>
    </location>
</feature>
<dbReference type="CDD" id="cd00067">
    <property type="entry name" value="GAL4"/>
    <property type="match status" value="1"/>
</dbReference>
<organism evidence="4">
    <name type="scientific">Naegleria gruberi</name>
    <name type="common">Amoeba</name>
    <dbReference type="NCBI Taxonomy" id="5762"/>
    <lineage>
        <taxon>Eukaryota</taxon>
        <taxon>Discoba</taxon>
        <taxon>Heterolobosea</taxon>
        <taxon>Tetramitia</taxon>
        <taxon>Eutetramitia</taxon>
        <taxon>Vahlkampfiidae</taxon>
        <taxon>Naegleria</taxon>
    </lineage>
</organism>
<feature type="compositionally biased region" description="Polar residues" evidence="1">
    <location>
        <begin position="1"/>
        <end position="24"/>
    </location>
</feature>
<feature type="compositionally biased region" description="Low complexity" evidence="1">
    <location>
        <begin position="758"/>
        <end position="784"/>
    </location>
</feature>
<feature type="compositionally biased region" description="Polar residues" evidence="1">
    <location>
        <begin position="676"/>
        <end position="696"/>
    </location>
</feature>
<dbReference type="RefSeq" id="XP_002669518.1">
    <property type="nucleotide sequence ID" value="XM_002669472.1"/>
</dbReference>
<name>D2W277_NAEGR</name>
<evidence type="ECO:0000259" key="2">
    <source>
        <dbReference type="PROSITE" id="PS50048"/>
    </source>
</evidence>
<feature type="compositionally biased region" description="Low complexity" evidence="1">
    <location>
        <begin position="335"/>
        <end position="351"/>
    </location>
</feature>
<feature type="compositionally biased region" description="Polar residues" evidence="1">
    <location>
        <begin position="401"/>
        <end position="454"/>
    </location>
</feature>
<dbReference type="InParanoid" id="D2W277"/>
<keyword evidence="4" id="KW-1185">Reference proteome</keyword>
<feature type="compositionally biased region" description="Polar residues" evidence="1">
    <location>
        <begin position="352"/>
        <end position="371"/>
    </location>
</feature>
<feature type="compositionally biased region" description="Polar residues" evidence="1">
    <location>
        <begin position="658"/>
        <end position="668"/>
    </location>
</feature>
<feature type="compositionally biased region" description="Low complexity" evidence="1">
    <location>
        <begin position="612"/>
        <end position="627"/>
    </location>
</feature>
<dbReference type="KEGG" id="ngr:NAEGRDRAFT_75488"/>
<feature type="region of interest" description="Disordered" evidence="1">
    <location>
        <begin position="88"/>
        <end position="151"/>
    </location>
</feature>
<dbReference type="VEuPathDB" id="AmoebaDB:NAEGRDRAFT_75488"/>
<feature type="compositionally biased region" description="Polar residues" evidence="1">
    <location>
        <begin position="104"/>
        <end position="151"/>
    </location>
</feature>
<dbReference type="AlphaFoldDB" id="D2W277"/>
<dbReference type="PROSITE" id="PS50048">
    <property type="entry name" value="ZN2_CY6_FUNGAL_2"/>
    <property type="match status" value="1"/>
</dbReference>
<feature type="domain" description="Zn(2)-C6 fungal-type" evidence="2">
    <location>
        <begin position="217"/>
        <end position="246"/>
    </location>
</feature>
<feature type="compositionally biased region" description="Low complexity" evidence="1">
    <location>
        <begin position="697"/>
        <end position="712"/>
    </location>
</feature>
<gene>
    <name evidence="3" type="ORF">NAEGRDRAFT_75488</name>
</gene>
<protein>
    <submittedName>
        <fullName evidence="3">Predicted protein</fullName>
    </submittedName>
</protein>
<evidence type="ECO:0000313" key="4">
    <source>
        <dbReference type="Proteomes" id="UP000006671"/>
    </source>
</evidence>
<accession>D2W277</accession>